<keyword evidence="7 11" id="KW-1133">Transmembrane helix</keyword>
<dbReference type="STRING" id="75743.A0A401P1P4"/>
<dbReference type="Pfam" id="PF03351">
    <property type="entry name" value="DOMON"/>
    <property type="match status" value="1"/>
</dbReference>
<evidence type="ECO:0000256" key="7">
    <source>
        <dbReference type="ARBA" id="ARBA00022989"/>
    </source>
</evidence>
<feature type="transmembrane region" description="Helical" evidence="11">
    <location>
        <begin position="574"/>
        <end position="594"/>
    </location>
</feature>
<dbReference type="CDD" id="cd09628">
    <property type="entry name" value="DOMON_SDR_2_like"/>
    <property type="match status" value="1"/>
</dbReference>
<keyword evidence="10" id="KW-0325">Glycoprotein</keyword>
<dbReference type="InterPro" id="IPR042307">
    <property type="entry name" value="Reeler_sf"/>
</dbReference>
<dbReference type="SMART" id="SM00665">
    <property type="entry name" value="B561"/>
    <property type="match status" value="1"/>
</dbReference>
<evidence type="ECO:0000259" key="14">
    <source>
        <dbReference type="PROSITE" id="PS50939"/>
    </source>
</evidence>
<evidence type="ECO:0000256" key="9">
    <source>
        <dbReference type="ARBA" id="ARBA00023136"/>
    </source>
</evidence>
<evidence type="ECO:0000313" key="16">
    <source>
        <dbReference type="EMBL" id="GCB67059.1"/>
    </source>
</evidence>
<comment type="subcellular location">
    <subcellularLocation>
        <location evidence="2">Membrane</location>
        <topology evidence="2">Multi-pass membrane protein</topology>
    </subcellularLocation>
</comment>
<feature type="signal peptide" evidence="12">
    <location>
        <begin position="1"/>
        <end position="21"/>
    </location>
</feature>
<dbReference type="Gene3D" id="1.20.120.1770">
    <property type="match status" value="1"/>
</dbReference>
<evidence type="ECO:0008006" key="18">
    <source>
        <dbReference type="Google" id="ProtNLM"/>
    </source>
</evidence>
<feature type="transmembrane region" description="Helical" evidence="11">
    <location>
        <begin position="378"/>
        <end position="398"/>
    </location>
</feature>
<keyword evidence="4" id="KW-0813">Transport</keyword>
<evidence type="ECO:0000256" key="4">
    <source>
        <dbReference type="ARBA" id="ARBA00022448"/>
    </source>
</evidence>
<accession>A0A401P1P4</accession>
<evidence type="ECO:0000256" key="10">
    <source>
        <dbReference type="ARBA" id="ARBA00023180"/>
    </source>
</evidence>
<name>A0A401P1P4_SCYTO</name>
<evidence type="ECO:0000256" key="2">
    <source>
        <dbReference type="ARBA" id="ARBA00004141"/>
    </source>
</evidence>
<dbReference type="CDD" id="cd08544">
    <property type="entry name" value="Reeler"/>
    <property type="match status" value="1"/>
</dbReference>
<feature type="transmembrane region" description="Helical" evidence="11">
    <location>
        <begin position="418"/>
        <end position="438"/>
    </location>
</feature>
<feature type="transmembrane region" description="Helical" evidence="11">
    <location>
        <begin position="515"/>
        <end position="534"/>
    </location>
</feature>
<feature type="domain" description="Reelin" evidence="15">
    <location>
        <begin position="12"/>
        <end position="182"/>
    </location>
</feature>
<dbReference type="InterPro" id="IPR002861">
    <property type="entry name" value="Reeler_dom"/>
</dbReference>
<dbReference type="Proteomes" id="UP000288216">
    <property type="component" value="Unassembled WGS sequence"/>
</dbReference>
<feature type="domain" description="DOMON" evidence="13">
    <location>
        <begin position="220"/>
        <end position="334"/>
    </location>
</feature>
<dbReference type="CDD" id="cd08760">
    <property type="entry name" value="Cyt_b561_FRRS1_like"/>
    <property type="match status" value="1"/>
</dbReference>
<dbReference type="Pfam" id="PF03188">
    <property type="entry name" value="Cytochrom_B561"/>
    <property type="match status" value="1"/>
</dbReference>
<evidence type="ECO:0000259" key="15">
    <source>
        <dbReference type="PROSITE" id="PS51019"/>
    </source>
</evidence>
<dbReference type="Gene3D" id="2.60.40.4060">
    <property type="entry name" value="Reeler domain"/>
    <property type="match status" value="1"/>
</dbReference>
<dbReference type="AlphaFoldDB" id="A0A401P1P4"/>
<dbReference type="InterPro" id="IPR051237">
    <property type="entry name" value="Ferric-chelate_Red/DefProt"/>
</dbReference>
<dbReference type="PROSITE" id="PS50939">
    <property type="entry name" value="CYTOCHROME_B561"/>
    <property type="match status" value="1"/>
</dbReference>
<dbReference type="InterPro" id="IPR006593">
    <property type="entry name" value="Cyt_b561/ferric_Rdtase_TM"/>
</dbReference>
<gene>
    <name evidence="16" type="ORF">scyTo_0000676</name>
</gene>
<reference evidence="16 17" key="1">
    <citation type="journal article" date="2018" name="Nat. Ecol. Evol.">
        <title>Shark genomes provide insights into elasmobranch evolution and the origin of vertebrates.</title>
        <authorList>
            <person name="Hara Y"/>
            <person name="Yamaguchi K"/>
            <person name="Onimaru K"/>
            <person name="Kadota M"/>
            <person name="Koyanagi M"/>
            <person name="Keeley SD"/>
            <person name="Tatsumi K"/>
            <person name="Tanaka K"/>
            <person name="Motone F"/>
            <person name="Kageyama Y"/>
            <person name="Nozu R"/>
            <person name="Adachi N"/>
            <person name="Nishimura O"/>
            <person name="Nakagawa R"/>
            <person name="Tanegashima C"/>
            <person name="Kiyatake I"/>
            <person name="Matsumoto R"/>
            <person name="Murakumo K"/>
            <person name="Nishida K"/>
            <person name="Terakita A"/>
            <person name="Kuratani S"/>
            <person name="Sato K"/>
            <person name="Hyodo S Kuraku.S."/>
        </authorList>
    </citation>
    <scope>NUCLEOTIDE SEQUENCE [LARGE SCALE GENOMIC DNA]</scope>
</reference>
<keyword evidence="6" id="KW-0249">Electron transport</keyword>
<keyword evidence="17" id="KW-1185">Reference proteome</keyword>
<dbReference type="InterPro" id="IPR005018">
    <property type="entry name" value="DOMON_domain"/>
</dbReference>
<evidence type="ECO:0000313" key="17">
    <source>
        <dbReference type="Proteomes" id="UP000288216"/>
    </source>
</evidence>
<dbReference type="OMA" id="SEVSTWD"/>
<dbReference type="FunFam" id="2.60.40.4060:FF:000003">
    <property type="entry name" value="Ferric chelate reductase 1"/>
    <property type="match status" value="1"/>
</dbReference>
<comment type="similarity">
    <text evidence="3">Belongs to the FRRS1 family.</text>
</comment>
<evidence type="ECO:0000256" key="5">
    <source>
        <dbReference type="ARBA" id="ARBA00022692"/>
    </source>
</evidence>
<keyword evidence="8" id="KW-0408">Iron</keyword>
<feature type="domain" description="Cytochrome b561" evidence="14">
    <location>
        <begin position="338"/>
        <end position="544"/>
    </location>
</feature>
<evidence type="ECO:0000259" key="13">
    <source>
        <dbReference type="PROSITE" id="PS50836"/>
    </source>
</evidence>
<dbReference type="PANTHER" id="PTHR45828">
    <property type="entry name" value="CYTOCHROME B561/FERRIC REDUCTASE TRANSMEMBRANE"/>
    <property type="match status" value="1"/>
</dbReference>
<proteinExistence type="inferred from homology"/>
<dbReference type="OrthoDB" id="6372137at2759"/>
<keyword evidence="9 11" id="KW-0472">Membrane</keyword>
<protein>
    <recommendedName>
        <fullName evidence="18">Ferric-chelate reductase 1</fullName>
    </recommendedName>
</protein>
<evidence type="ECO:0000256" key="11">
    <source>
        <dbReference type="SAM" id="Phobius"/>
    </source>
</evidence>
<feature type="chain" id="PRO_5019405696" description="Ferric-chelate reductase 1" evidence="12">
    <location>
        <begin position="22"/>
        <end position="595"/>
    </location>
</feature>
<dbReference type="PROSITE" id="PS50836">
    <property type="entry name" value="DOMON"/>
    <property type="match status" value="1"/>
</dbReference>
<evidence type="ECO:0000256" key="3">
    <source>
        <dbReference type="ARBA" id="ARBA00009195"/>
    </source>
</evidence>
<keyword evidence="12" id="KW-0732">Signal</keyword>
<feature type="transmembrane region" description="Helical" evidence="11">
    <location>
        <begin position="481"/>
        <end position="503"/>
    </location>
</feature>
<sequence>MGLYIPGMFAVLSIFVGPIAAYANGQVTIACDTMSPNHGYFPQKSSSPAIITVDKDVFTSKDQIKVTLTVRQSGTSFQGFFIQARDAADLNDGPVGTFSLIDKASQLLTCGDSKDSAVSHTNASGKHTIVVLWNPPVTKPGHVQFLVTVVQKFNIYWVKLHGPVISQLNAPPLPAQTTTEAPQILPITSQLTKPFNVTECGSKTFCLRDPFGCDPELDRLCFFLSFNMQESSVLFELSGPSNGYISFALSGDKWMGNDDIYLCVVNDQSVQINPAHSTGRSHPILNSQAPIHDMAWSLEDGVTQCSFRRNIHLPEYSERFDLLDQRYYIFLAEGTAENGRIHKHHLQPLITHGKVHFGGSPRELTGSRSPLYIKAHGTLMFIAWVTTANIGVIVARFFKPVWPSSTLFGKKIWFQVHWILMVTTVLLTCLAFILPFLYRGAWSHSAGAHPYFGCLILTLVILQPIMAIFRPNPQTFRRSIFNWVHWATGTFARTIAIASIFLGMDLPALDLDNPWDTLIMVGFIIWHVATELILEAHNFIITCKAQKREEDKMEIMDSSELIDPQGHRFKMMVLTLYICGNLTFLITLLIAISLV</sequence>
<evidence type="ECO:0000256" key="1">
    <source>
        <dbReference type="ARBA" id="ARBA00001970"/>
    </source>
</evidence>
<comment type="cofactor">
    <cofactor evidence="1">
        <name>heme b</name>
        <dbReference type="ChEBI" id="CHEBI:60344"/>
    </cofactor>
</comment>
<dbReference type="EMBL" id="BFAA01000135">
    <property type="protein sequence ID" value="GCB67059.1"/>
    <property type="molecule type" value="Genomic_DNA"/>
</dbReference>
<organism evidence="16 17">
    <name type="scientific">Scyliorhinus torazame</name>
    <name type="common">Cloudy catshark</name>
    <name type="synonym">Catulus torazame</name>
    <dbReference type="NCBI Taxonomy" id="75743"/>
    <lineage>
        <taxon>Eukaryota</taxon>
        <taxon>Metazoa</taxon>
        <taxon>Chordata</taxon>
        <taxon>Craniata</taxon>
        <taxon>Vertebrata</taxon>
        <taxon>Chondrichthyes</taxon>
        <taxon>Elasmobranchii</taxon>
        <taxon>Galeomorphii</taxon>
        <taxon>Galeoidea</taxon>
        <taxon>Carcharhiniformes</taxon>
        <taxon>Scyliorhinidae</taxon>
        <taxon>Scyliorhinus</taxon>
    </lineage>
</organism>
<evidence type="ECO:0000256" key="8">
    <source>
        <dbReference type="ARBA" id="ARBA00023004"/>
    </source>
</evidence>
<feature type="transmembrane region" description="Helical" evidence="11">
    <location>
        <begin position="450"/>
        <end position="469"/>
    </location>
</feature>
<dbReference type="PANTHER" id="PTHR45828:SF3">
    <property type="entry name" value="FERRIC-CHELATE REDUCTASE 1"/>
    <property type="match status" value="1"/>
</dbReference>
<evidence type="ECO:0000256" key="12">
    <source>
        <dbReference type="SAM" id="SignalP"/>
    </source>
</evidence>
<dbReference type="PROSITE" id="PS51019">
    <property type="entry name" value="REELIN"/>
    <property type="match status" value="1"/>
</dbReference>
<dbReference type="Pfam" id="PF02014">
    <property type="entry name" value="Reeler"/>
    <property type="match status" value="1"/>
</dbReference>
<dbReference type="GO" id="GO:0016020">
    <property type="term" value="C:membrane"/>
    <property type="evidence" value="ECO:0007669"/>
    <property type="project" value="UniProtKB-SubCell"/>
</dbReference>
<comment type="caution">
    <text evidence="16">The sequence shown here is derived from an EMBL/GenBank/DDBJ whole genome shotgun (WGS) entry which is preliminary data.</text>
</comment>
<keyword evidence="5 11" id="KW-0812">Transmembrane</keyword>
<dbReference type="SMART" id="SM00664">
    <property type="entry name" value="DoH"/>
    <property type="match status" value="1"/>
</dbReference>
<evidence type="ECO:0000256" key="6">
    <source>
        <dbReference type="ARBA" id="ARBA00022982"/>
    </source>
</evidence>